<evidence type="ECO:0000313" key="2">
    <source>
        <dbReference type="Proteomes" id="UP000186997"/>
    </source>
</evidence>
<dbReference type="EMBL" id="FTPR01000001">
    <property type="protein sequence ID" value="SIT78197.1"/>
    <property type="molecule type" value="Genomic_DNA"/>
</dbReference>
<dbReference type="Gene3D" id="2.40.160.20">
    <property type="match status" value="1"/>
</dbReference>
<evidence type="ECO:0000313" key="1">
    <source>
        <dbReference type="EMBL" id="SIT78197.1"/>
    </source>
</evidence>
<dbReference type="Pfam" id="PF09411">
    <property type="entry name" value="PagL"/>
    <property type="match status" value="1"/>
</dbReference>
<organism evidence="1 2">
    <name type="scientific">Yoonia rosea</name>
    <dbReference type="NCBI Taxonomy" id="287098"/>
    <lineage>
        <taxon>Bacteria</taxon>
        <taxon>Pseudomonadati</taxon>
        <taxon>Pseudomonadota</taxon>
        <taxon>Alphaproteobacteria</taxon>
        <taxon>Rhodobacterales</taxon>
        <taxon>Paracoccaceae</taxon>
        <taxon>Yoonia</taxon>
    </lineage>
</organism>
<sequence>MADSTFAWIFIIVSATDTYLNDCQSDCFQQSEAPARIHVQYGDTYFQEEVIGDEVFISYDLPKRIGAVQPTVGASLTSNNDLWLGAGAKWSSERISDSPIFIEASLMPGLYIQDEGPDLGFPLQWRGSVGAGVKFGDMGSLSVFLDHRSNADLSEVNPGLETVGVRLSYQFD</sequence>
<keyword evidence="2" id="KW-1185">Reference proteome</keyword>
<proteinExistence type="predicted"/>
<dbReference type="AlphaFoldDB" id="A0A1R3WJV6"/>
<name>A0A1R3WJV6_9RHOB</name>
<dbReference type="InterPro" id="IPR018550">
    <property type="entry name" value="Lipid-A_deacylase-rel"/>
</dbReference>
<dbReference type="OrthoDB" id="6199047at2"/>
<reference evidence="2" key="1">
    <citation type="submission" date="2017-01" db="EMBL/GenBank/DDBJ databases">
        <authorList>
            <person name="Varghese N."/>
            <person name="Submissions S."/>
        </authorList>
    </citation>
    <scope>NUCLEOTIDE SEQUENCE [LARGE SCALE GENOMIC DNA]</scope>
    <source>
        <strain evidence="2">DSM 29591</strain>
    </source>
</reference>
<gene>
    <name evidence="1" type="ORF">SAMN05421665_0729</name>
</gene>
<protein>
    <submittedName>
        <fullName evidence="1">Lipid A 3-O-deacylase (PagL)</fullName>
    </submittedName>
</protein>
<dbReference type="STRING" id="287098.SAMN05421665_0729"/>
<dbReference type="Proteomes" id="UP000186997">
    <property type="component" value="Unassembled WGS sequence"/>
</dbReference>
<dbReference type="RefSeq" id="WP_076658402.1">
    <property type="nucleotide sequence ID" value="NZ_FTPR01000001.1"/>
</dbReference>
<accession>A0A1R3WJV6</accession>